<comment type="caution">
    <text evidence="3">The sequence shown here is derived from an EMBL/GenBank/DDBJ whole genome shotgun (WGS) entry which is preliminary data.</text>
</comment>
<feature type="domain" description="AMP-binding enzyme C-terminal" evidence="2">
    <location>
        <begin position="4"/>
        <end position="73"/>
    </location>
</feature>
<sequence length="84" mass="9403">MGHVLGLPDKDYGEPVCAIIVPGEDVKRRREEESKPAISLEELGAWAKDKLEPHKIPTLLFLLDSVPRNAMGKVNKKELKKLLC</sequence>
<evidence type="ECO:0000256" key="1">
    <source>
        <dbReference type="ARBA" id="ARBA00006432"/>
    </source>
</evidence>
<evidence type="ECO:0000259" key="2">
    <source>
        <dbReference type="Pfam" id="PF13193"/>
    </source>
</evidence>
<dbReference type="Proteomes" id="UP000655225">
    <property type="component" value="Unassembled WGS sequence"/>
</dbReference>
<dbReference type="PANTHER" id="PTHR43201">
    <property type="entry name" value="ACYL-COA SYNTHETASE"/>
    <property type="match status" value="1"/>
</dbReference>
<dbReference type="EMBL" id="JABCRI010000004">
    <property type="protein sequence ID" value="KAF8407072.1"/>
    <property type="molecule type" value="Genomic_DNA"/>
</dbReference>
<reference evidence="3 4" key="1">
    <citation type="submission" date="2020-04" db="EMBL/GenBank/DDBJ databases">
        <title>Plant Genome Project.</title>
        <authorList>
            <person name="Zhang R.-G."/>
        </authorList>
    </citation>
    <scope>NUCLEOTIDE SEQUENCE [LARGE SCALE GENOMIC DNA]</scope>
    <source>
        <strain evidence="3">YNK0</strain>
        <tissue evidence="3">Leaf</tissue>
    </source>
</reference>
<dbReference type="OrthoDB" id="2962993at2759"/>
<dbReference type="PANTHER" id="PTHR43201:SF8">
    <property type="entry name" value="ACYL-COA SYNTHETASE FAMILY MEMBER 3"/>
    <property type="match status" value="1"/>
</dbReference>
<dbReference type="InterPro" id="IPR045851">
    <property type="entry name" value="AMP-bd_C_sf"/>
</dbReference>
<dbReference type="InterPro" id="IPR025110">
    <property type="entry name" value="AMP-bd_C"/>
</dbReference>
<organism evidence="3 4">
    <name type="scientific">Tetracentron sinense</name>
    <name type="common">Spur-leaf</name>
    <dbReference type="NCBI Taxonomy" id="13715"/>
    <lineage>
        <taxon>Eukaryota</taxon>
        <taxon>Viridiplantae</taxon>
        <taxon>Streptophyta</taxon>
        <taxon>Embryophyta</taxon>
        <taxon>Tracheophyta</taxon>
        <taxon>Spermatophyta</taxon>
        <taxon>Magnoliopsida</taxon>
        <taxon>Trochodendrales</taxon>
        <taxon>Trochodendraceae</taxon>
        <taxon>Tetracentron</taxon>
    </lineage>
</organism>
<accession>A0A835DNV8</accession>
<comment type="similarity">
    <text evidence="1">Belongs to the ATP-dependent AMP-binding enzyme family.</text>
</comment>
<evidence type="ECO:0000313" key="3">
    <source>
        <dbReference type="EMBL" id="KAF8407072.1"/>
    </source>
</evidence>
<protein>
    <recommendedName>
        <fullName evidence="2">AMP-binding enzyme C-terminal domain-containing protein</fullName>
    </recommendedName>
</protein>
<dbReference type="GO" id="GO:0006631">
    <property type="term" value="P:fatty acid metabolic process"/>
    <property type="evidence" value="ECO:0007669"/>
    <property type="project" value="TreeGrafter"/>
</dbReference>
<name>A0A835DNV8_TETSI</name>
<dbReference type="OMA" id="YGEPVCA"/>
<dbReference type="Gene3D" id="3.30.300.30">
    <property type="match status" value="1"/>
</dbReference>
<dbReference type="Pfam" id="PF13193">
    <property type="entry name" value="AMP-binding_C"/>
    <property type="match status" value="1"/>
</dbReference>
<keyword evidence="4" id="KW-1185">Reference proteome</keyword>
<dbReference type="AlphaFoldDB" id="A0A835DNV8"/>
<dbReference type="SUPFAM" id="SSF56801">
    <property type="entry name" value="Acetyl-CoA synthetase-like"/>
    <property type="match status" value="1"/>
</dbReference>
<proteinExistence type="inferred from homology"/>
<dbReference type="GO" id="GO:0031956">
    <property type="term" value="F:medium-chain fatty acid-CoA ligase activity"/>
    <property type="evidence" value="ECO:0007669"/>
    <property type="project" value="TreeGrafter"/>
</dbReference>
<evidence type="ECO:0000313" key="4">
    <source>
        <dbReference type="Proteomes" id="UP000655225"/>
    </source>
</evidence>
<gene>
    <name evidence="3" type="ORF">HHK36_006197</name>
</gene>